<dbReference type="AlphaFoldDB" id="A0A2N5EMZ6"/>
<accession>A0A2N5EMZ6</accession>
<dbReference type="Proteomes" id="UP000234626">
    <property type="component" value="Unassembled WGS sequence"/>
</dbReference>
<evidence type="ECO:0000259" key="1">
    <source>
        <dbReference type="Pfam" id="PF08861"/>
    </source>
</evidence>
<dbReference type="InterPro" id="IPR014960">
    <property type="entry name" value="DUF1828"/>
</dbReference>
<name>A0A2N5EMZ6_9GAMM</name>
<organism evidence="2 3">
    <name type="scientific">Chimaeribacter arupi</name>
    <dbReference type="NCBI Taxonomy" id="2060066"/>
    <lineage>
        <taxon>Bacteria</taxon>
        <taxon>Pseudomonadati</taxon>
        <taxon>Pseudomonadota</taxon>
        <taxon>Gammaproteobacteria</taxon>
        <taxon>Enterobacterales</taxon>
        <taxon>Yersiniaceae</taxon>
        <taxon>Chimaeribacter</taxon>
    </lineage>
</organism>
<dbReference type="EMBL" id="PJZK01000009">
    <property type="protein sequence ID" value="PLR49812.1"/>
    <property type="molecule type" value="Genomic_DNA"/>
</dbReference>
<evidence type="ECO:0000313" key="2">
    <source>
        <dbReference type="EMBL" id="PLR49812.1"/>
    </source>
</evidence>
<keyword evidence="3" id="KW-1185">Reference proteome</keyword>
<sequence length="252" mass="28225">MMCSTVISRLGFECHPLGNQLLRIISPFTYCDDGEHVGAFVQEVNGRYRISDRCDALMNIEARGISLTKKRMEDLRQVLAHEGVELNERGEMVHWAESEERVGQAASTIIRSGIVASALSLDWYSPLPADKFESHVINFLTTTLDKRLFTLQQEICGLSGHTITVPITIQTPLPKYIFTVSVKEGGNWNGAYSLLGKLIDLRQASPALNNRYVIVDSESIGAQMQQLCLLFNESSQILPFTAREHWISRLVA</sequence>
<reference evidence="2 3" key="1">
    <citation type="submission" date="2017-12" db="EMBL/GenBank/DDBJ databases">
        <title>Characterization of six clinical isolates of Enterochimera gen. nov., a novel genus of the Yersiniaciae family and the three species Enterochimera arupensis sp. nov., Enterochimera coloradensis sp. nov, and Enterochimera californica sp. nov.</title>
        <authorList>
            <person name="Rossi A."/>
            <person name="Fisher M."/>
        </authorList>
    </citation>
    <scope>NUCLEOTIDE SEQUENCE [LARGE SCALE GENOMIC DNA]</scope>
    <source>
        <strain evidence="2 3">2016Iso1</strain>
    </source>
</reference>
<protein>
    <recommendedName>
        <fullName evidence="1">DUF1828 domain-containing protein</fullName>
    </recommendedName>
</protein>
<proteinExistence type="predicted"/>
<dbReference type="Pfam" id="PF08861">
    <property type="entry name" value="DUF1828"/>
    <property type="match status" value="1"/>
</dbReference>
<feature type="domain" description="DUF1828" evidence="1">
    <location>
        <begin position="27"/>
        <end position="110"/>
    </location>
</feature>
<comment type="caution">
    <text evidence="2">The sequence shown here is derived from an EMBL/GenBank/DDBJ whole genome shotgun (WGS) entry which is preliminary data.</text>
</comment>
<evidence type="ECO:0000313" key="3">
    <source>
        <dbReference type="Proteomes" id="UP000234626"/>
    </source>
</evidence>
<dbReference type="OrthoDB" id="5678367at2"/>
<dbReference type="RefSeq" id="WP_101834834.1">
    <property type="nucleotide sequence ID" value="NZ_PJZG01000008.1"/>
</dbReference>
<gene>
    <name evidence="2" type="ORF">CYR34_10655</name>
</gene>